<dbReference type="Pfam" id="PF00076">
    <property type="entry name" value="RRM_1"/>
    <property type="match status" value="2"/>
</dbReference>
<evidence type="ECO:0000313" key="4">
    <source>
        <dbReference type="EMBL" id="GKT24603.1"/>
    </source>
</evidence>
<dbReference type="EMBL" id="BQXS01012533">
    <property type="protein sequence ID" value="GKT24603.1"/>
    <property type="molecule type" value="Genomic_DNA"/>
</dbReference>
<name>A0ABQ5K2H3_9EUKA</name>
<dbReference type="SMART" id="SM00360">
    <property type="entry name" value="RRM"/>
    <property type="match status" value="2"/>
</dbReference>
<dbReference type="Gene3D" id="3.30.70.330">
    <property type="match status" value="2"/>
</dbReference>
<feature type="domain" description="RRM" evidence="3">
    <location>
        <begin position="3"/>
        <end position="79"/>
    </location>
</feature>
<dbReference type="Proteomes" id="UP001057375">
    <property type="component" value="Unassembled WGS sequence"/>
</dbReference>
<dbReference type="InterPro" id="IPR000504">
    <property type="entry name" value="RRM_dom"/>
</dbReference>
<keyword evidence="5" id="KW-1185">Reference proteome</keyword>
<keyword evidence="1 2" id="KW-0694">RNA-binding</keyword>
<dbReference type="InterPro" id="IPR012677">
    <property type="entry name" value="Nucleotide-bd_a/b_plait_sf"/>
</dbReference>
<protein>
    <recommendedName>
        <fullName evidence="3">RRM domain-containing protein</fullName>
    </recommendedName>
</protein>
<dbReference type="InterPro" id="IPR035979">
    <property type="entry name" value="RBD_domain_sf"/>
</dbReference>
<dbReference type="InterPro" id="IPR050374">
    <property type="entry name" value="RRT5_SRSF_SR"/>
</dbReference>
<feature type="domain" description="RRM" evidence="3">
    <location>
        <begin position="95"/>
        <end position="178"/>
    </location>
</feature>
<evidence type="ECO:0000259" key="3">
    <source>
        <dbReference type="PROSITE" id="PS50102"/>
    </source>
</evidence>
<proteinExistence type="predicted"/>
<reference evidence="4" key="1">
    <citation type="submission" date="2022-03" db="EMBL/GenBank/DDBJ databases">
        <title>Draft genome sequence of Aduncisulcus paluster, a free-living microaerophilic Fornicata.</title>
        <authorList>
            <person name="Yuyama I."/>
            <person name="Kume K."/>
            <person name="Tamura T."/>
            <person name="Inagaki Y."/>
            <person name="Hashimoto T."/>
        </authorList>
    </citation>
    <scope>NUCLEOTIDE SEQUENCE</scope>
    <source>
        <strain evidence="4">NY0171</strain>
    </source>
</reference>
<gene>
    <name evidence="4" type="ORF">ADUPG1_012785</name>
</gene>
<evidence type="ECO:0000313" key="5">
    <source>
        <dbReference type="Proteomes" id="UP001057375"/>
    </source>
</evidence>
<dbReference type="PROSITE" id="PS50102">
    <property type="entry name" value="RRM"/>
    <property type="match status" value="2"/>
</dbReference>
<sequence length="180" mass="20281">MAICIFVGNLPYESTEADLTDYFSRVKASKITLATKFDGRSSGYALVEFEDKEDADTFITRYNGSSFSGRRLEVRLDRKASSSSFRPVEKGKAAASVFVSNIPYSVMKGLDMAGYFAEKVEGVLEGYIYYSKAGKFRPRSKGCGVVRFDTVEHAKECVEKMNETEWLGRTIYCQLDKELR</sequence>
<organism evidence="4 5">
    <name type="scientific">Aduncisulcus paluster</name>
    <dbReference type="NCBI Taxonomy" id="2918883"/>
    <lineage>
        <taxon>Eukaryota</taxon>
        <taxon>Metamonada</taxon>
        <taxon>Carpediemonas-like organisms</taxon>
        <taxon>Aduncisulcus</taxon>
    </lineage>
</organism>
<dbReference type="SUPFAM" id="SSF54928">
    <property type="entry name" value="RNA-binding domain, RBD"/>
    <property type="match status" value="1"/>
</dbReference>
<evidence type="ECO:0000256" key="1">
    <source>
        <dbReference type="ARBA" id="ARBA00022884"/>
    </source>
</evidence>
<dbReference type="PANTHER" id="PTHR23003">
    <property type="entry name" value="RNA RECOGNITION MOTIF RRM DOMAIN CONTAINING PROTEIN"/>
    <property type="match status" value="1"/>
</dbReference>
<comment type="caution">
    <text evidence="4">The sequence shown here is derived from an EMBL/GenBank/DDBJ whole genome shotgun (WGS) entry which is preliminary data.</text>
</comment>
<dbReference type="CDD" id="cd00590">
    <property type="entry name" value="RRM_SF"/>
    <property type="match status" value="2"/>
</dbReference>
<evidence type="ECO:0000256" key="2">
    <source>
        <dbReference type="PROSITE-ProRule" id="PRU00176"/>
    </source>
</evidence>
<accession>A0ABQ5K2H3</accession>